<name>A0A553UQE4_9DEIO</name>
<gene>
    <name evidence="2" type="ORF">FNU79_13760</name>
</gene>
<protein>
    <submittedName>
        <fullName evidence="2">Uncharacterized protein</fullName>
    </submittedName>
</protein>
<accession>A0A553UQE4</accession>
<evidence type="ECO:0000313" key="3">
    <source>
        <dbReference type="Proteomes" id="UP000316092"/>
    </source>
</evidence>
<organism evidence="2 3">
    <name type="scientific">Deinococcus detaillensis</name>
    <dbReference type="NCBI Taxonomy" id="2592048"/>
    <lineage>
        <taxon>Bacteria</taxon>
        <taxon>Thermotogati</taxon>
        <taxon>Deinococcota</taxon>
        <taxon>Deinococci</taxon>
        <taxon>Deinococcales</taxon>
        <taxon>Deinococcaceae</taxon>
        <taxon>Deinococcus</taxon>
    </lineage>
</organism>
<evidence type="ECO:0000256" key="1">
    <source>
        <dbReference type="SAM" id="Phobius"/>
    </source>
</evidence>
<keyword evidence="1" id="KW-0812">Transmembrane</keyword>
<evidence type="ECO:0000313" key="2">
    <source>
        <dbReference type="EMBL" id="TSA82436.1"/>
    </source>
</evidence>
<feature type="transmembrane region" description="Helical" evidence="1">
    <location>
        <begin position="35"/>
        <end position="56"/>
    </location>
</feature>
<proteinExistence type="predicted"/>
<feature type="transmembrane region" description="Helical" evidence="1">
    <location>
        <begin position="12"/>
        <end position="29"/>
    </location>
</feature>
<sequence length="61" mass="6913">MFGRRVPVKYVLLFSVLLALVCGGIAIYFAQQRSWIATALLGVLAIWFAVDALRAWSWKKK</sequence>
<dbReference type="OrthoDB" id="73250at2"/>
<keyword evidence="1" id="KW-1133">Transmembrane helix</keyword>
<dbReference type="AlphaFoldDB" id="A0A553UQE4"/>
<comment type="caution">
    <text evidence="2">The sequence shown here is derived from an EMBL/GenBank/DDBJ whole genome shotgun (WGS) entry which is preliminary data.</text>
</comment>
<dbReference type="EMBL" id="VKDB01000017">
    <property type="protein sequence ID" value="TSA82436.1"/>
    <property type="molecule type" value="Genomic_DNA"/>
</dbReference>
<dbReference type="RefSeq" id="WP_143721388.1">
    <property type="nucleotide sequence ID" value="NZ_VKDB01000017.1"/>
</dbReference>
<keyword evidence="1" id="KW-0472">Membrane</keyword>
<reference evidence="2 3" key="1">
    <citation type="submission" date="2019-07" db="EMBL/GenBank/DDBJ databases">
        <title>Deinococcus detaillus sp. nov., isolated from humus soil in Antarctica.</title>
        <authorList>
            <person name="Zhang K."/>
        </authorList>
    </citation>
    <scope>NUCLEOTIDE SEQUENCE [LARGE SCALE GENOMIC DNA]</scope>
    <source>
        <strain evidence="2 3">H1</strain>
    </source>
</reference>
<dbReference type="Proteomes" id="UP000316092">
    <property type="component" value="Unassembled WGS sequence"/>
</dbReference>
<keyword evidence="3" id="KW-1185">Reference proteome</keyword>